<name>W9RJ17_9ROSA</name>
<dbReference type="PANTHER" id="PTHR10579:SF129">
    <property type="entry name" value="OS01G0640200 PROTEIN"/>
    <property type="match status" value="1"/>
</dbReference>
<dbReference type="Pfam" id="PF14624">
    <property type="entry name" value="Vwaint"/>
    <property type="match status" value="1"/>
</dbReference>
<dbReference type="SUPFAM" id="SSF53300">
    <property type="entry name" value="vWA-like"/>
    <property type="match status" value="1"/>
</dbReference>
<dbReference type="InterPro" id="IPR032838">
    <property type="entry name" value="Vwaint_dom"/>
</dbReference>
<accession>W9RJ17</accession>
<dbReference type="InterPro" id="IPR051266">
    <property type="entry name" value="CLCR"/>
</dbReference>
<dbReference type="eggNOG" id="ENOG502QZGI">
    <property type="taxonomic scope" value="Eukaryota"/>
</dbReference>
<sequence>MSFNDDEPILPTQDDSGEKIASFSEFKIVGKTKAKIINSTKAPLKESPFKVMVELIGAGFDSDRPGVDLVTVLDVSESMKGKKLAKMKLAMQFVIRKLSPNDRLSVKRTNITAGLEMGLEVLDDRKLTDGRVPAIMLMSDGRQNEGDDPTEVEVSDVPIYTFGFGVNHDPTCLAGLLTVAVQDLELTLKQGKDQESKIETVSAGNYEQSKGADFVTISFGDLYNKEVRKIIVDLLLPAVKEEQTGVEIIKITHKYRASDSSKLLNGNPLVASIDRVGTTVEAEKEEVMIEAKRLETAETMKDARLMADDNKLEDAKDMLVEAQNKLQDFVVGKPNPLIEMLKFELKELVRLMQCPETYKKRGRPFALSSENSHDRQRFAARGRDVGKLRLFSTPRMDTYLCWRKNE</sequence>
<protein>
    <recommendedName>
        <fullName evidence="5">VWFA domain-containing protein</fullName>
    </recommendedName>
</protein>
<dbReference type="Gene3D" id="3.40.50.410">
    <property type="entry name" value="von Willebrand factor, type A domain"/>
    <property type="match status" value="2"/>
</dbReference>
<organism evidence="3 4">
    <name type="scientific">Morus notabilis</name>
    <dbReference type="NCBI Taxonomy" id="981085"/>
    <lineage>
        <taxon>Eukaryota</taxon>
        <taxon>Viridiplantae</taxon>
        <taxon>Streptophyta</taxon>
        <taxon>Embryophyta</taxon>
        <taxon>Tracheophyta</taxon>
        <taxon>Spermatophyta</taxon>
        <taxon>Magnoliopsida</taxon>
        <taxon>eudicotyledons</taxon>
        <taxon>Gunneridae</taxon>
        <taxon>Pentapetalae</taxon>
        <taxon>rosids</taxon>
        <taxon>fabids</taxon>
        <taxon>Rosales</taxon>
        <taxon>Moraceae</taxon>
        <taxon>Moreae</taxon>
        <taxon>Morus</taxon>
    </lineage>
</organism>
<gene>
    <name evidence="3" type="ORF">L484_012178</name>
</gene>
<feature type="domain" description="VWA-Hint protein Vwaint" evidence="2">
    <location>
        <begin position="336"/>
        <end position="399"/>
    </location>
</feature>
<evidence type="ECO:0000313" key="4">
    <source>
        <dbReference type="Proteomes" id="UP000030645"/>
    </source>
</evidence>
<keyword evidence="4" id="KW-1185">Reference proteome</keyword>
<evidence type="ECO:0000259" key="1">
    <source>
        <dbReference type="Pfam" id="PF13768"/>
    </source>
</evidence>
<dbReference type="EMBL" id="KE344707">
    <property type="protein sequence ID" value="EXB76026.1"/>
    <property type="molecule type" value="Genomic_DNA"/>
</dbReference>
<proteinExistence type="predicted"/>
<dbReference type="STRING" id="981085.W9RJ17"/>
<dbReference type="AlphaFoldDB" id="W9RJ17"/>
<feature type="domain" description="VWFA" evidence="1">
    <location>
        <begin position="130"/>
        <end position="177"/>
    </location>
</feature>
<evidence type="ECO:0008006" key="5">
    <source>
        <dbReference type="Google" id="ProtNLM"/>
    </source>
</evidence>
<feature type="domain" description="VWFA" evidence="1">
    <location>
        <begin position="68"/>
        <end position="109"/>
    </location>
</feature>
<evidence type="ECO:0000313" key="3">
    <source>
        <dbReference type="EMBL" id="EXB76026.1"/>
    </source>
</evidence>
<reference evidence="4" key="1">
    <citation type="submission" date="2013-01" db="EMBL/GenBank/DDBJ databases">
        <title>Draft Genome Sequence of a Mulberry Tree, Morus notabilis C.K. Schneid.</title>
        <authorList>
            <person name="He N."/>
            <person name="Zhao S."/>
        </authorList>
    </citation>
    <scope>NUCLEOTIDE SEQUENCE</scope>
</reference>
<dbReference type="Pfam" id="PF13768">
    <property type="entry name" value="VWA_3"/>
    <property type="match status" value="2"/>
</dbReference>
<dbReference type="PANTHER" id="PTHR10579">
    <property type="entry name" value="CALCIUM-ACTIVATED CHLORIDE CHANNEL REGULATOR"/>
    <property type="match status" value="1"/>
</dbReference>
<evidence type="ECO:0000259" key="2">
    <source>
        <dbReference type="Pfam" id="PF14624"/>
    </source>
</evidence>
<dbReference type="Proteomes" id="UP000030645">
    <property type="component" value="Unassembled WGS sequence"/>
</dbReference>
<dbReference type="InterPro" id="IPR002035">
    <property type="entry name" value="VWF_A"/>
</dbReference>
<dbReference type="InterPro" id="IPR036465">
    <property type="entry name" value="vWFA_dom_sf"/>
</dbReference>